<dbReference type="SUPFAM" id="SSF69593">
    <property type="entry name" value="Glycerol-3-phosphate (1)-acyltransferase"/>
    <property type="match status" value="1"/>
</dbReference>
<dbReference type="Proteomes" id="UP000001351">
    <property type="component" value="Chromosome"/>
</dbReference>
<evidence type="ECO:0000313" key="2">
    <source>
        <dbReference type="EMBL" id="ADO70166.1"/>
    </source>
</evidence>
<dbReference type="PANTHER" id="PTHR22753:SF14">
    <property type="entry name" value="MONOACYLGLYCEROL_DIACYLGLYCEROL O-ACYLTRANSFERASE"/>
    <property type="match status" value="1"/>
</dbReference>
<sequence length="268" mass="30123">MALDDSLEARVERLELPFNEFGVDPYGISKKHLARAAPVLAFFYRHYFRVRCFGCEHVPPRGRGMLVGNHSGGYAVDGAMVLTSMFLEMDPPRLAQGMAEKFINRFPIASLWTSRTGQFTGLPEHARRLLEDDRLLMIFPEGYKGTAKLYSERYSLVDFGTGFMRLALQTRSPIIPFAFLGGGTAVPTIANLYKLGRLLGVPYIPVTPYVLPLPLPAPLEIHYGEPLTFTGTGNEDDEIIIGYVEQVKARIAELIEKGRVRRQERLFL</sequence>
<evidence type="ECO:0000259" key="1">
    <source>
        <dbReference type="SMART" id="SM00563"/>
    </source>
</evidence>
<keyword evidence="2" id="KW-0808">Transferase</keyword>
<dbReference type="Pfam" id="PF01553">
    <property type="entry name" value="Acyltransferase"/>
    <property type="match status" value="1"/>
</dbReference>
<dbReference type="STRING" id="378806.STAUR_2362"/>
<dbReference type="AlphaFoldDB" id="E3FEY5"/>
<proteinExistence type="predicted"/>
<dbReference type="GO" id="GO:0016020">
    <property type="term" value="C:membrane"/>
    <property type="evidence" value="ECO:0007669"/>
    <property type="project" value="TreeGrafter"/>
</dbReference>
<name>E3FEY5_STIAD</name>
<feature type="domain" description="Phospholipid/glycerol acyltransferase" evidence="1">
    <location>
        <begin position="64"/>
        <end position="182"/>
    </location>
</feature>
<protein>
    <submittedName>
        <fullName evidence="2">Acyltransferase domain protein</fullName>
    </submittedName>
</protein>
<keyword evidence="3" id="KW-1185">Reference proteome</keyword>
<dbReference type="PANTHER" id="PTHR22753">
    <property type="entry name" value="TRANSMEMBRANE PROTEIN 68"/>
    <property type="match status" value="1"/>
</dbReference>
<reference evidence="2 3" key="1">
    <citation type="journal article" date="2011" name="Mol. Biol. Evol.">
        <title>Comparative genomic analysis of fruiting body formation in Myxococcales.</title>
        <authorList>
            <person name="Huntley S."/>
            <person name="Hamann N."/>
            <person name="Wegener-Feldbrugge S."/>
            <person name="Treuner-Lange A."/>
            <person name="Kube M."/>
            <person name="Reinhardt R."/>
            <person name="Klages S."/>
            <person name="Muller R."/>
            <person name="Ronning C.M."/>
            <person name="Nierman W.C."/>
            <person name="Sogaard-Andersen L."/>
        </authorList>
    </citation>
    <scope>NUCLEOTIDE SEQUENCE [LARGE SCALE GENOMIC DNA]</scope>
    <source>
        <strain evidence="2 3">DW4/3-1</strain>
    </source>
</reference>
<dbReference type="GO" id="GO:0016746">
    <property type="term" value="F:acyltransferase activity"/>
    <property type="evidence" value="ECO:0007669"/>
    <property type="project" value="UniProtKB-KW"/>
</dbReference>
<gene>
    <name evidence="2" type="ordered locus">STAUR_2362</name>
</gene>
<keyword evidence="2" id="KW-0012">Acyltransferase</keyword>
<organism evidence="2 3">
    <name type="scientific">Stigmatella aurantiaca (strain DW4/3-1)</name>
    <dbReference type="NCBI Taxonomy" id="378806"/>
    <lineage>
        <taxon>Bacteria</taxon>
        <taxon>Pseudomonadati</taxon>
        <taxon>Myxococcota</taxon>
        <taxon>Myxococcia</taxon>
        <taxon>Myxococcales</taxon>
        <taxon>Cystobacterineae</taxon>
        <taxon>Archangiaceae</taxon>
        <taxon>Stigmatella</taxon>
    </lineage>
</organism>
<dbReference type="eggNOG" id="COG0204">
    <property type="taxonomic scope" value="Bacteria"/>
</dbReference>
<dbReference type="KEGG" id="sur:STAUR_2362"/>
<dbReference type="HOGENOM" id="CLU_042900_1_0_7"/>
<evidence type="ECO:0000313" key="3">
    <source>
        <dbReference type="Proteomes" id="UP000001351"/>
    </source>
</evidence>
<dbReference type="EMBL" id="CP002271">
    <property type="protein sequence ID" value="ADO70166.1"/>
    <property type="molecule type" value="Genomic_DNA"/>
</dbReference>
<dbReference type="CDD" id="cd07987">
    <property type="entry name" value="LPLAT_MGAT-like"/>
    <property type="match status" value="1"/>
</dbReference>
<dbReference type="RefSeq" id="WP_013375181.1">
    <property type="nucleotide sequence ID" value="NC_014623.1"/>
</dbReference>
<accession>E3FEY5</accession>
<dbReference type="InterPro" id="IPR002123">
    <property type="entry name" value="Plipid/glycerol_acylTrfase"/>
</dbReference>
<dbReference type="SMART" id="SM00563">
    <property type="entry name" value="PlsC"/>
    <property type="match status" value="1"/>
</dbReference>